<name>A0ABN0BCU3_9HELI</name>
<accession>A0ABN0BCU3</accession>
<dbReference type="EMBL" id="DS990393">
    <property type="protein sequence ID" value="EFR47474.1"/>
    <property type="molecule type" value="Genomic_DNA"/>
</dbReference>
<dbReference type="Proteomes" id="UP000005755">
    <property type="component" value="Unassembled WGS sequence"/>
</dbReference>
<evidence type="ECO:0000313" key="1">
    <source>
        <dbReference type="EMBL" id="EFR47474.1"/>
    </source>
</evidence>
<gene>
    <name evidence="1" type="ORF">HCCG_02022</name>
</gene>
<sequence length="86" mass="9800">MKVKKIIPLDMRPSELDVCTPLCVVVDSSCVENGILEKLKAHSQSLKGKRELRLKIKNDNSGYTFVSQILVHSSIKEAFKELEWQE</sequence>
<protein>
    <submittedName>
        <fullName evidence="1">Uncharacterized protein</fullName>
    </submittedName>
</protein>
<keyword evidence="2" id="KW-1185">Reference proteome</keyword>
<proteinExistence type="predicted"/>
<reference evidence="2" key="1">
    <citation type="journal article" date="2014" name="Genome Announc.">
        <title>Draft genome sequences of six enterohepatic helicobacter species isolated from humans and one from rhesus macaques.</title>
        <authorList>
            <person name="Shen Z."/>
            <person name="Sheh A."/>
            <person name="Young S.K."/>
            <person name="Abouelliel A."/>
            <person name="Ward D.V."/>
            <person name="Earl A.M."/>
            <person name="Fox J.G."/>
        </authorList>
    </citation>
    <scope>NUCLEOTIDE SEQUENCE [LARGE SCALE GENOMIC DNA]</scope>
    <source>
        <strain evidence="2">CCUG 18818</strain>
    </source>
</reference>
<organism evidence="1 2">
    <name type="scientific">Helicobacter cinaedi CCUG 18818 = ATCC BAA-847</name>
    <dbReference type="NCBI Taxonomy" id="537971"/>
    <lineage>
        <taxon>Bacteria</taxon>
        <taxon>Pseudomonadati</taxon>
        <taxon>Campylobacterota</taxon>
        <taxon>Epsilonproteobacteria</taxon>
        <taxon>Campylobacterales</taxon>
        <taxon>Helicobacteraceae</taxon>
        <taxon>Helicobacter</taxon>
    </lineage>
</organism>
<evidence type="ECO:0000313" key="2">
    <source>
        <dbReference type="Proteomes" id="UP000005755"/>
    </source>
</evidence>